<dbReference type="Proteomes" id="UP001152300">
    <property type="component" value="Unassembled WGS sequence"/>
</dbReference>
<protein>
    <recommendedName>
        <fullName evidence="2">HTH CENPB-type domain-containing protein</fullName>
    </recommendedName>
</protein>
<comment type="caution">
    <text evidence="3">The sequence shown here is derived from an EMBL/GenBank/DDBJ whole genome shotgun (WGS) entry which is preliminary data.</text>
</comment>
<evidence type="ECO:0000313" key="4">
    <source>
        <dbReference type="Proteomes" id="UP001152300"/>
    </source>
</evidence>
<dbReference type="AlphaFoldDB" id="A0A9X0DKM5"/>
<dbReference type="OrthoDB" id="3439594at2759"/>
<keyword evidence="1" id="KW-0238">DNA-binding</keyword>
<proteinExistence type="predicted"/>
<evidence type="ECO:0000259" key="2">
    <source>
        <dbReference type="PROSITE" id="PS51253"/>
    </source>
</evidence>
<dbReference type="PROSITE" id="PS51253">
    <property type="entry name" value="HTH_CENPB"/>
    <property type="match status" value="1"/>
</dbReference>
<evidence type="ECO:0000313" key="3">
    <source>
        <dbReference type="EMBL" id="KAJ8066484.1"/>
    </source>
</evidence>
<keyword evidence="4" id="KW-1185">Reference proteome</keyword>
<dbReference type="GO" id="GO:0003677">
    <property type="term" value="F:DNA binding"/>
    <property type="evidence" value="ECO:0007669"/>
    <property type="project" value="UniProtKB-KW"/>
</dbReference>
<reference evidence="3" key="1">
    <citation type="submission" date="2022-11" db="EMBL/GenBank/DDBJ databases">
        <title>Genome Resource of Sclerotinia nivalis Strain SnTB1, a Plant Pathogen Isolated from American Ginseng.</title>
        <authorList>
            <person name="Fan S."/>
        </authorList>
    </citation>
    <scope>NUCLEOTIDE SEQUENCE</scope>
    <source>
        <strain evidence="3">SnTB1</strain>
    </source>
</reference>
<dbReference type="InterPro" id="IPR006600">
    <property type="entry name" value="HTH_CenpB_DNA-bd_dom"/>
</dbReference>
<sequence length="149" mass="17607">MVRQKSQTATELDTQINKAILEVKFGLYKSTYKATKRLQLSKRTVTRRINGGLSRTQARQQQQKLSSAQENVLLKWIKELTINGYSPGHRLLKEIVGEVRSKQIYNLDNPSFDLFEFPLQYKLGRDWVLRFIIRYPHLKVIIKRRIEFV</sequence>
<dbReference type="EMBL" id="JAPEIS010000005">
    <property type="protein sequence ID" value="KAJ8066484.1"/>
    <property type="molecule type" value="Genomic_DNA"/>
</dbReference>
<accession>A0A9X0DKM5</accession>
<feature type="domain" description="HTH CENPB-type" evidence="2">
    <location>
        <begin position="57"/>
        <end position="141"/>
    </location>
</feature>
<gene>
    <name evidence="3" type="ORF">OCU04_005544</name>
</gene>
<name>A0A9X0DKM5_9HELO</name>
<organism evidence="3 4">
    <name type="scientific">Sclerotinia nivalis</name>
    <dbReference type="NCBI Taxonomy" id="352851"/>
    <lineage>
        <taxon>Eukaryota</taxon>
        <taxon>Fungi</taxon>
        <taxon>Dikarya</taxon>
        <taxon>Ascomycota</taxon>
        <taxon>Pezizomycotina</taxon>
        <taxon>Leotiomycetes</taxon>
        <taxon>Helotiales</taxon>
        <taxon>Sclerotiniaceae</taxon>
        <taxon>Sclerotinia</taxon>
    </lineage>
</organism>
<evidence type="ECO:0000256" key="1">
    <source>
        <dbReference type="ARBA" id="ARBA00023125"/>
    </source>
</evidence>